<feature type="signal peptide" evidence="13">
    <location>
        <begin position="1"/>
        <end position="19"/>
    </location>
</feature>
<dbReference type="Proteomes" id="UP000023541">
    <property type="component" value="Unassembled WGS sequence"/>
</dbReference>
<keyword evidence="17" id="KW-1185">Reference proteome</keyword>
<dbReference type="Pfam" id="PF07715">
    <property type="entry name" value="Plug"/>
    <property type="match status" value="1"/>
</dbReference>
<proteinExistence type="inferred from homology"/>
<evidence type="ECO:0000313" key="17">
    <source>
        <dbReference type="Proteomes" id="UP000023541"/>
    </source>
</evidence>
<accession>A0A023BUB9</accession>
<evidence type="ECO:0000256" key="13">
    <source>
        <dbReference type="SAM" id="SignalP"/>
    </source>
</evidence>
<sequence>MKRIMFCGVLVLISQSVFSQSNTILKGIIKDASTGYNIPDVSLSIAEQSKETISDLDGQYQITLPAGKYDLRFSAIGYTTITKKVVLKGDEYILNVGLPVSATELSEVIIQSNKKKEIGVHHVSKISLKLRPVNSAQDLLKTVPGLFIAQHAGGGKAEQIFLRGFDNDHGTDFAVSVDDIPINLSSHAHGQGYADMHFLIPETVGDANYYKGPHEASLGNFAVSGAASYTTKSRLNQNSLKLEYGQYNFVRALGMVTLLDKKNFLSKNYENAYIAIEGTYNKSFFDSPQNLRRLNTFSKYTVDINDYNTLTTSVSTFHSNWNASGQIPLRAIQSGLINRFGAIDDSEGGDTKRIHINAQLQSELSEKISFKNQLYYISNQYNLFSNFSFYLNDPINGDMIHQSENRNVFAYNGKLSLDTKLGTMNSKTEFGFGVQHNNNKISLNRNIRRVLLEPVNSFKIKETNYSIYLREQLKLTDKLSILAGLRGDYFTFDLEELIPEPGKDDNDAFRFSPKLSLFYDLTQKIQLYAKASSGFHSNYSQAAVDQKSIHPLPRAIGYDLGTEFKIGNRLIANLAAWYIKSDAEYVFVTDDGFEFENKGRSERIGAEASFRYQPLSYFWLDTDLNYSYGTLLDEPKEANKIPSAPRFTSTGGATLKLKNGIKGSLRYRYMAERPLIEDESVQADDYFLMDAVINYTRPSYEIGLAVENIFDQKWMEAVFYDSSQLQNETTPVDDFHFTPGTPFLAKLSVTYFF</sequence>
<evidence type="ECO:0000256" key="5">
    <source>
        <dbReference type="ARBA" id="ARBA00022692"/>
    </source>
</evidence>
<evidence type="ECO:0000259" key="14">
    <source>
        <dbReference type="Pfam" id="PF00593"/>
    </source>
</evidence>
<dbReference type="Pfam" id="PF13715">
    <property type="entry name" value="CarbopepD_reg_2"/>
    <property type="match status" value="1"/>
</dbReference>
<dbReference type="STRING" id="1317122.ATO12_16435"/>
<evidence type="ECO:0000256" key="11">
    <source>
        <dbReference type="PROSITE-ProRule" id="PRU01360"/>
    </source>
</evidence>
<dbReference type="EMBL" id="AQRA01000005">
    <property type="protein sequence ID" value="EZH73524.1"/>
    <property type="molecule type" value="Genomic_DNA"/>
</dbReference>
<comment type="caution">
    <text evidence="16">The sequence shown here is derived from an EMBL/GenBank/DDBJ whole genome shotgun (WGS) entry which is preliminary data.</text>
</comment>
<feature type="domain" description="TonB-dependent receptor-like beta-barrel" evidence="14">
    <location>
        <begin position="300"/>
        <end position="709"/>
    </location>
</feature>
<evidence type="ECO:0000256" key="10">
    <source>
        <dbReference type="ARBA" id="ARBA00023237"/>
    </source>
</evidence>
<dbReference type="GO" id="GO:0009279">
    <property type="term" value="C:cell outer membrane"/>
    <property type="evidence" value="ECO:0007669"/>
    <property type="project" value="UniProtKB-SubCell"/>
</dbReference>
<dbReference type="Pfam" id="PF00593">
    <property type="entry name" value="TonB_dep_Rec_b-barrel"/>
    <property type="match status" value="1"/>
</dbReference>
<comment type="subcellular location">
    <subcellularLocation>
        <location evidence="1 11">Cell outer membrane</location>
        <topology evidence="1 11">Multi-pass membrane protein</topology>
    </subcellularLocation>
</comment>
<evidence type="ECO:0000256" key="12">
    <source>
        <dbReference type="RuleBase" id="RU003357"/>
    </source>
</evidence>
<evidence type="ECO:0000256" key="2">
    <source>
        <dbReference type="ARBA" id="ARBA00022448"/>
    </source>
</evidence>
<organism evidence="16 17">
    <name type="scientific">Aquimarina atlantica</name>
    <dbReference type="NCBI Taxonomy" id="1317122"/>
    <lineage>
        <taxon>Bacteria</taxon>
        <taxon>Pseudomonadati</taxon>
        <taxon>Bacteroidota</taxon>
        <taxon>Flavobacteriia</taxon>
        <taxon>Flavobacteriales</taxon>
        <taxon>Flavobacteriaceae</taxon>
        <taxon>Aquimarina</taxon>
    </lineage>
</organism>
<dbReference type="Gene3D" id="2.170.130.10">
    <property type="entry name" value="TonB-dependent receptor, plug domain"/>
    <property type="match status" value="1"/>
</dbReference>
<dbReference type="GO" id="GO:0006826">
    <property type="term" value="P:iron ion transport"/>
    <property type="evidence" value="ECO:0007669"/>
    <property type="project" value="UniProtKB-KW"/>
</dbReference>
<feature type="chain" id="PRO_5001515745" description="TonB-dependent receptor" evidence="13">
    <location>
        <begin position="20"/>
        <end position="753"/>
    </location>
</feature>
<dbReference type="RefSeq" id="WP_034242227.1">
    <property type="nucleotide sequence ID" value="NZ_AQRA01000005.1"/>
</dbReference>
<keyword evidence="8 12" id="KW-0798">TonB box</keyword>
<dbReference type="PANTHER" id="PTHR32552">
    <property type="entry name" value="FERRICHROME IRON RECEPTOR-RELATED"/>
    <property type="match status" value="1"/>
</dbReference>
<dbReference type="AlphaFoldDB" id="A0A023BUB9"/>
<reference evidence="16 17" key="1">
    <citation type="submission" date="2014-04" db="EMBL/GenBank/DDBJ databases">
        <title>Aquimarina sp. 22II-S11-z7 Genome Sequencing.</title>
        <authorList>
            <person name="Lai Q."/>
        </authorList>
    </citation>
    <scope>NUCLEOTIDE SEQUENCE [LARGE SCALE GENOMIC DNA]</scope>
    <source>
        <strain evidence="16 17">22II-S11-z7</strain>
    </source>
</reference>
<feature type="domain" description="TonB-dependent receptor plug" evidence="15">
    <location>
        <begin position="121"/>
        <end position="226"/>
    </location>
</feature>
<keyword evidence="13" id="KW-0732">Signal</keyword>
<dbReference type="InterPro" id="IPR000531">
    <property type="entry name" value="Beta-barrel_TonB"/>
</dbReference>
<dbReference type="InterPro" id="IPR012910">
    <property type="entry name" value="Plug_dom"/>
</dbReference>
<keyword evidence="10 11" id="KW-0998">Cell outer membrane</keyword>
<dbReference type="SUPFAM" id="SSF49464">
    <property type="entry name" value="Carboxypeptidase regulatory domain-like"/>
    <property type="match status" value="1"/>
</dbReference>
<evidence type="ECO:0000256" key="8">
    <source>
        <dbReference type="ARBA" id="ARBA00023077"/>
    </source>
</evidence>
<keyword evidence="9 11" id="KW-0472">Membrane</keyword>
<dbReference type="Gene3D" id="2.40.170.20">
    <property type="entry name" value="TonB-dependent receptor, beta-barrel domain"/>
    <property type="match status" value="1"/>
</dbReference>
<protein>
    <recommendedName>
        <fullName evidence="18">TonB-dependent receptor</fullName>
    </recommendedName>
</protein>
<dbReference type="InterPro" id="IPR037066">
    <property type="entry name" value="Plug_dom_sf"/>
</dbReference>
<gene>
    <name evidence="16" type="ORF">ATO12_16435</name>
</gene>
<evidence type="ECO:0000313" key="16">
    <source>
        <dbReference type="EMBL" id="EZH73524.1"/>
    </source>
</evidence>
<dbReference type="InterPro" id="IPR039426">
    <property type="entry name" value="TonB-dep_rcpt-like"/>
</dbReference>
<keyword evidence="2 11" id="KW-0813">Transport</keyword>
<dbReference type="eggNOG" id="COG4772">
    <property type="taxonomic scope" value="Bacteria"/>
</dbReference>
<keyword evidence="4" id="KW-0410">Iron transport</keyword>
<keyword evidence="7" id="KW-0406">Ion transport</keyword>
<evidence type="ECO:0000256" key="6">
    <source>
        <dbReference type="ARBA" id="ARBA00023004"/>
    </source>
</evidence>
<keyword evidence="6" id="KW-0408">Iron</keyword>
<evidence type="ECO:0000256" key="7">
    <source>
        <dbReference type="ARBA" id="ARBA00023065"/>
    </source>
</evidence>
<dbReference type="InterPro" id="IPR008969">
    <property type="entry name" value="CarboxyPept-like_regulatory"/>
</dbReference>
<name>A0A023BUB9_9FLAO</name>
<dbReference type="PROSITE" id="PS52016">
    <property type="entry name" value="TONB_DEPENDENT_REC_3"/>
    <property type="match status" value="1"/>
</dbReference>
<evidence type="ECO:0008006" key="18">
    <source>
        <dbReference type="Google" id="ProtNLM"/>
    </source>
</evidence>
<dbReference type="Gene3D" id="2.60.40.1120">
    <property type="entry name" value="Carboxypeptidase-like, regulatory domain"/>
    <property type="match status" value="1"/>
</dbReference>
<evidence type="ECO:0000256" key="4">
    <source>
        <dbReference type="ARBA" id="ARBA00022496"/>
    </source>
</evidence>
<dbReference type="PANTHER" id="PTHR32552:SF81">
    <property type="entry name" value="TONB-DEPENDENT OUTER MEMBRANE RECEPTOR"/>
    <property type="match status" value="1"/>
</dbReference>
<dbReference type="OrthoDB" id="99480at2"/>
<keyword evidence="5 11" id="KW-0812">Transmembrane</keyword>
<evidence type="ECO:0000256" key="3">
    <source>
        <dbReference type="ARBA" id="ARBA00022452"/>
    </source>
</evidence>
<evidence type="ECO:0000256" key="1">
    <source>
        <dbReference type="ARBA" id="ARBA00004571"/>
    </source>
</evidence>
<evidence type="ECO:0000259" key="15">
    <source>
        <dbReference type="Pfam" id="PF07715"/>
    </source>
</evidence>
<keyword evidence="3 11" id="KW-1134">Transmembrane beta strand</keyword>
<evidence type="ECO:0000256" key="9">
    <source>
        <dbReference type="ARBA" id="ARBA00023136"/>
    </source>
</evidence>
<dbReference type="InterPro" id="IPR036942">
    <property type="entry name" value="Beta-barrel_TonB_sf"/>
</dbReference>
<comment type="similarity">
    <text evidence="11 12">Belongs to the TonB-dependent receptor family.</text>
</comment>
<dbReference type="SUPFAM" id="SSF56935">
    <property type="entry name" value="Porins"/>
    <property type="match status" value="1"/>
</dbReference>